<keyword evidence="1" id="KW-0732">Signal</keyword>
<keyword evidence="2" id="KW-0645">Protease</keyword>
<organism evidence="2 3">
    <name type="scientific">Pseudoduganella rivuli</name>
    <dbReference type="NCBI Taxonomy" id="2666085"/>
    <lineage>
        <taxon>Bacteria</taxon>
        <taxon>Pseudomonadati</taxon>
        <taxon>Pseudomonadota</taxon>
        <taxon>Betaproteobacteria</taxon>
        <taxon>Burkholderiales</taxon>
        <taxon>Oxalobacteraceae</taxon>
        <taxon>Telluria group</taxon>
        <taxon>Pseudoduganella</taxon>
    </lineage>
</organism>
<dbReference type="GO" id="GO:0008237">
    <property type="term" value="F:metallopeptidase activity"/>
    <property type="evidence" value="ECO:0007669"/>
    <property type="project" value="UniProtKB-KW"/>
</dbReference>
<dbReference type="NCBIfam" id="TIGR03296">
    <property type="entry name" value="M6dom_TIGR03296"/>
    <property type="match status" value="1"/>
</dbReference>
<gene>
    <name evidence="2" type="ORF">GJ700_31255</name>
</gene>
<dbReference type="Proteomes" id="UP000446768">
    <property type="component" value="Unassembled WGS sequence"/>
</dbReference>
<feature type="chain" id="PRO_5031362743" evidence="1">
    <location>
        <begin position="26"/>
        <end position="627"/>
    </location>
</feature>
<dbReference type="InterPro" id="IPR008757">
    <property type="entry name" value="Peptidase_M6-like_domain"/>
</dbReference>
<accession>A0A7X2IU69</accession>
<protein>
    <submittedName>
        <fullName evidence="2">M6 family metalloprotease domain-containing protein</fullName>
    </submittedName>
</protein>
<dbReference type="Gene3D" id="2.60.120.380">
    <property type="match status" value="1"/>
</dbReference>
<name>A0A7X2IU69_9BURK</name>
<reference evidence="2 3" key="1">
    <citation type="submission" date="2019-11" db="EMBL/GenBank/DDBJ databases">
        <title>Novel species isolated from a subtropical stream in China.</title>
        <authorList>
            <person name="Lu H."/>
        </authorList>
    </citation>
    <scope>NUCLEOTIDE SEQUENCE [LARGE SCALE GENOMIC DNA]</scope>
    <source>
        <strain evidence="2 3">FT92W</strain>
    </source>
</reference>
<dbReference type="EMBL" id="WKJJ01000028">
    <property type="protein sequence ID" value="MRV76196.1"/>
    <property type="molecule type" value="Genomic_DNA"/>
</dbReference>
<dbReference type="AlphaFoldDB" id="A0A7X2IU69"/>
<evidence type="ECO:0000313" key="2">
    <source>
        <dbReference type="EMBL" id="MRV76196.1"/>
    </source>
</evidence>
<keyword evidence="2" id="KW-0482">Metalloprotease</keyword>
<sequence length="627" mass="68189">MTFALQGRRAAAGLTLLLASLFAHAGMPYQDHVFEYKQPNGEKLRVHLDGNDYYAEQRTDDGSLVVYDAKKKGLCYAEVNAAGDDLVSTGVLATNAKLRSFATANKQQQGLGTEARARKAKEKYQQMHGKAPEPPAVTTSKLAAAPALAAVSGTVKGLTVIIDFPDLAGTITQAQVNSFLNDVPYTGFGNAQSVRGYFQTVSGNKLDYTNTVTRYYRAKYNKSYYADSSLSSSVRSQELISEALNWLKTTQGFDFSTLSVDANNRIRGLNFFYAGESDSAWSKGLWPHMGWLSNQFCSNNVCTGSYQITNMGNSMAIGTFSHESGHLIMGWPDLYDYDGSSEGSVASYCLMGFGGIGAQSKFRPTPPVGFFRYLVGWDTVTELNPAINASAPKGRLSHTSGSHALYRWSNPANQQEAFYLEAIHQSGQNLYQPGQGLAVWHVDPAGDNSNEWHPYVQMEHADGRRDPENRVNRSDATDLYDGVATRAFTDTLPNALTSKGTNSKWWNGYASGLSVTNISPAAQTISFDVGATGDVYTGYLASGASVIQPSPYFLYAGGTLRINLTGPSNADFELKLEKWNGSAWQQVASSTTPTSTESITYTAANAYYRITVYSYSGAGNYTLTVQK</sequence>
<keyword evidence="2" id="KW-0378">Hydrolase</keyword>
<evidence type="ECO:0000256" key="1">
    <source>
        <dbReference type="SAM" id="SignalP"/>
    </source>
</evidence>
<dbReference type="RefSeq" id="WP_154381461.1">
    <property type="nucleotide sequence ID" value="NZ_WKJJ01000028.1"/>
</dbReference>
<feature type="signal peptide" evidence="1">
    <location>
        <begin position="1"/>
        <end position="25"/>
    </location>
</feature>
<keyword evidence="3" id="KW-1185">Reference proteome</keyword>
<dbReference type="GO" id="GO:0006508">
    <property type="term" value="P:proteolysis"/>
    <property type="evidence" value="ECO:0007669"/>
    <property type="project" value="UniProtKB-KW"/>
</dbReference>
<comment type="caution">
    <text evidence="2">The sequence shown here is derived from an EMBL/GenBank/DDBJ whole genome shotgun (WGS) entry which is preliminary data.</text>
</comment>
<dbReference type="PANTHER" id="PTHR41775:SF1">
    <property type="entry name" value="PEPTIDASE M6-LIKE DOMAIN-CONTAINING PROTEIN"/>
    <property type="match status" value="1"/>
</dbReference>
<dbReference type="PANTHER" id="PTHR41775">
    <property type="entry name" value="SECRETED PROTEIN-RELATED"/>
    <property type="match status" value="1"/>
</dbReference>
<evidence type="ECO:0000313" key="3">
    <source>
        <dbReference type="Proteomes" id="UP000446768"/>
    </source>
</evidence>
<dbReference type="SUPFAM" id="SSF89260">
    <property type="entry name" value="Collagen-binding domain"/>
    <property type="match status" value="1"/>
</dbReference>
<proteinExistence type="predicted"/>